<evidence type="ECO:0000256" key="1">
    <source>
        <dbReference type="SAM" id="MobiDB-lite"/>
    </source>
</evidence>
<gene>
    <name evidence="2" type="ORF">SAMN02927925_02133</name>
</gene>
<dbReference type="Proteomes" id="UP000182124">
    <property type="component" value="Unassembled WGS sequence"/>
</dbReference>
<dbReference type="AlphaFoldDB" id="A0A1G4W0G8"/>
<evidence type="ECO:0000313" key="2">
    <source>
        <dbReference type="EMBL" id="SCX14819.1"/>
    </source>
</evidence>
<proteinExistence type="predicted"/>
<feature type="compositionally biased region" description="Basic and acidic residues" evidence="1">
    <location>
        <begin position="66"/>
        <end position="80"/>
    </location>
</feature>
<reference evidence="2 3" key="1">
    <citation type="submission" date="2016-10" db="EMBL/GenBank/DDBJ databases">
        <authorList>
            <person name="de Groot N.N."/>
        </authorList>
    </citation>
    <scope>NUCLEOTIDE SEQUENCE [LARGE SCALE GENOMIC DNA]</scope>
    <source>
        <strain evidence="2 3">CGMCC 1.3801</strain>
    </source>
</reference>
<accession>A0A1G4W0G8</accession>
<dbReference type="EMBL" id="FMTY01000005">
    <property type="protein sequence ID" value="SCX14819.1"/>
    <property type="molecule type" value="Genomic_DNA"/>
</dbReference>
<evidence type="ECO:0000313" key="3">
    <source>
        <dbReference type="Proteomes" id="UP000182124"/>
    </source>
</evidence>
<organism evidence="2 3">
    <name type="scientific">Flavobacterium saliperosum</name>
    <dbReference type="NCBI Taxonomy" id="329186"/>
    <lineage>
        <taxon>Bacteria</taxon>
        <taxon>Pseudomonadati</taxon>
        <taxon>Bacteroidota</taxon>
        <taxon>Flavobacteriia</taxon>
        <taxon>Flavobacteriales</taxon>
        <taxon>Flavobacteriaceae</taxon>
        <taxon>Flavobacterium</taxon>
    </lineage>
</organism>
<protein>
    <submittedName>
        <fullName evidence="2">Uncharacterized protein</fullName>
    </submittedName>
</protein>
<sequence>MRKLLLSMTVLAMLTACNTKKADEHGHDHAEGTHQHEDGSTHENHEETAAPQEEFTVGSDSTSTQEAHDHQHAAGEEHQH</sequence>
<feature type="region of interest" description="Disordered" evidence="1">
    <location>
        <begin position="20"/>
        <end position="80"/>
    </location>
</feature>
<dbReference type="STRING" id="329186.SAMN02927925_02133"/>
<dbReference type="eggNOG" id="ENOG502ZYK2">
    <property type="taxonomic scope" value="Bacteria"/>
</dbReference>
<dbReference type="PROSITE" id="PS51257">
    <property type="entry name" value="PROKAR_LIPOPROTEIN"/>
    <property type="match status" value="1"/>
</dbReference>
<feature type="compositionally biased region" description="Basic and acidic residues" evidence="1">
    <location>
        <begin position="20"/>
        <end position="48"/>
    </location>
</feature>
<name>A0A1G4W0G8_9FLAO</name>